<dbReference type="OrthoDB" id="9776369at2"/>
<dbReference type="GO" id="GO:0005524">
    <property type="term" value="F:ATP binding"/>
    <property type="evidence" value="ECO:0007669"/>
    <property type="project" value="UniProtKB-KW"/>
</dbReference>
<dbReference type="PROSITE" id="PS00211">
    <property type="entry name" value="ABC_TRANSPORTER_1"/>
    <property type="match status" value="1"/>
</dbReference>
<dbReference type="GO" id="GO:0016887">
    <property type="term" value="F:ATP hydrolysis activity"/>
    <property type="evidence" value="ECO:0007669"/>
    <property type="project" value="InterPro"/>
</dbReference>
<feature type="region of interest" description="Disordered" evidence="4">
    <location>
        <begin position="330"/>
        <end position="366"/>
    </location>
</feature>
<dbReference type="RefSeq" id="WP_094851446.1">
    <property type="nucleotide sequence ID" value="NZ_NEVM01000001.1"/>
</dbReference>
<feature type="domain" description="ABC transporter" evidence="5">
    <location>
        <begin position="20"/>
        <end position="256"/>
    </location>
</feature>
<keyword evidence="1" id="KW-1003">Cell membrane</keyword>
<evidence type="ECO:0000313" key="7">
    <source>
        <dbReference type="Proteomes" id="UP000216020"/>
    </source>
</evidence>
<evidence type="ECO:0000256" key="3">
    <source>
        <dbReference type="ARBA" id="ARBA00022840"/>
    </source>
</evidence>
<evidence type="ECO:0000259" key="5">
    <source>
        <dbReference type="PROSITE" id="PS50893"/>
    </source>
</evidence>
<dbReference type="CDD" id="cd03230">
    <property type="entry name" value="ABC_DR_subfamily_A"/>
    <property type="match status" value="1"/>
</dbReference>
<dbReference type="Gene3D" id="3.40.50.300">
    <property type="entry name" value="P-loop containing nucleotide triphosphate hydrolases"/>
    <property type="match status" value="2"/>
</dbReference>
<name>A0A261SJX8_9BORD</name>
<dbReference type="InterPro" id="IPR003593">
    <property type="entry name" value="AAA+_ATPase"/>
</dbReference>
<gene>
    <name evidence="6" type="ORF">CAL29_02670</name>
</gene>
<dbReference type="InterPro" id="IPR003439">
    <property type="entry name" value="ABC_transporter-like_ATP-bd"/>
</dbReference>
<dbReference type="PROSITE" id="PS50893">
    <property type="entry name" value="ABC_TRANSPORTER_2"/>
    <property type="match status" value="2"/>
</dbReference>
<dbReference type="Pfam" id="PF00005">
    <property type="entry name" value="ABC_tran"/>
    <property type="match status" value="2"/>
</dbReference>
<evidence type="ECO:0000256" key="4">
    <source>
        <dbReference type="SAM" id="MobiDB-lite"/>
    </source>
</evidence>
<dbReference type="EMBL" id="NEVM01000001">
    <property type="protein sequence ID" value="OZI37341.1"/>
    <property type="molecule type" value="Genomic_DNA"/>
</dbReference>
<dbReference type="PANTHER" id="PTHR43038">
    <property type="entry name" value="ATP-BINDING CASSETTE, SUB-FAMILY H, MEMBER 1"/>
    <property type="match status" value="1"/>
</dbReference>
<evidence type="ECO:0000256" key="1">
    <source>
        <dbReference type="ARBA" id="ARBA00022475"/>
    </source>
</evidence>
<protein>
    <submittedName>
        <fullName evidence="6">ABC transporter ATP-binding protein</fullName>
    </submittedName>
</protein>
<dbReference type="InterPro" id="IPR027417">
    <property type="entry name" value="P-loop_NTPase"/>
</dbReference>
<keyword evidence="7" id="KW-1185">Reference proteome</keyword>
<organism evidence="6 7">
    <name type="scientific">Bordetella genomosp. 10</name>
    <dbReference type="NCBI Taxonomy" id="1416804"/>
    <lineage>
        <taxon>Bacteria</taxon>
        <taxon>Pseudomonadati</taxon>
        <taxon>Pseudomonadota</taxon>
        <taxon>Betaproteobacteria</taxon>
        <taxon>Burkholderiales</taxon>
        <taxon>Alcaligenaceae</taxon>
        <taxon>Bordetella</taxon>
    </lineage>
</organism>
<dbReference type="SMART" id="SM00382">
    <property type="entry name" value="AAA"/>
    <property type="match status" value="2"/>
</dbReference>
<feature type="compositionally biased region" description="Pro residues" evidence="4">
    <location>
        <begin position="632"/>
        <end position="643"/>
    </location>
</feature>
<accession>A0A261SJX8</accession>
<feature type="domain" description="ABC transporter" evidence="5">
    <location>
        <begin position="367"/>
        <end position="596"/>
    </location>
</feature>
<keyword evidence="2" id="KW-0547">Nucleotide-binding</keyword>
<reference evidence="7" key="1">
    <citation type="submission" date="2017-05" db="EMBL/GenBank/DDBJ databases">
        <title>Complete and WGS of Bordetella genogroups.</title>
        <authorList>
            <person name="Spilker T."/>
            <person name="Lipuma J."/>
        </authorList>
    </citation>
    <scope>NUCLEOTIDE SEQUENCE [LARGE SCALE GENOMIC DNA]</scope>
    <source>
        <strain evidence="7">AU16122</strain>
    </source>
</reference>
<dbReference type="InterPro" id="IPR017871">
    <property type="entry name" value="ABC_transporter-like_CS"/>
</dbReference>
<feature type="region of interest" description="Disordered" evidence="4">
    <location>
        <begin position="606"/>
        <end position="643"/>
    </location>
</feature>
<comment type="caution">
    <text evidence="6">The sequence shown here is derived from an EMBL/GenBank/DDBJ whole genome shotgun (WGS) entry which is preliminary data.</text>
</comment>
<dbReference type="Proteomes" id="UP000216020">
    <property type="component" value="Unassembled WGS sequence"/>
</dbReference>
<dbReference type="PANTHER" id="PTHR43038:SF3">
    <property type="entry name" value="ABC TRANSPORTER G FAMILY MEMBER 20 ISOFORM X1"/>
    <property type="match status" value="1"/>
</dbReference>
<dbReference type="AlphaFoldDB" id="A0A261SJX8"/>
<proteinExistence type="predicted"/>
<dbReference type="SUPFAM" id="SSF52540">
    <property type="entry name" value="P-loop containing nucleoside triphosphate hydrolases"/>
    <property type="match status" value="2"/>
</dbReference>
<sequence length="643" mass="69232">MTASVQAPPDTATGGGDYAVEASGVHKRFYEKEARRHVQALADVSLRVRARALTALVGPDGAGKTTFLRLTAGLMRADSGALRVLGLDAAREPQAIQNRISYMPQRFGLYEDLSVQENLDLYADLHGVAVEERRDRYAQLLEMTDLARFTARPAGKLSGGMKQKLGLACTLVRSPDLLLLDEPTVGVDPLSRRELWEIVQQLVEAEGLSVLMTTAYLDEAERCGEVYVLHEGRVLAAGQPGDISHHASGRCFVVAPPDGRPVRELQASLLDRADAIVDAVPQGGEVRLILRDRADADRLGFPAERLRPVDARLEDGFMVLLRTRGDGGEALEGAASVGSDGPPETAPSGVSARDRDSHDNNGNGPAIEVRDLVRKFGDFTAVDRTSFSVARGEIFGLLGPNGAGKTTTFRMLCGLLPASSGYAQVAGLDMRKARAQARRRIGYVSQKFALYGNLSAYENLRFFGGAYGLSGARLRDRMAEVAGQFQLSDLLRMPAGHLPGGVKQRLAMAVGLLHEPEILFLDEPTSGADPLARRAFWRRITALAETGTTIVITTHFMEEAEYCDRIVIQDAGKLLALGTPAEVRAQAGETPAHKLDMEQAFIGIVEQGRSQRRDAERRARPAADGGNGPHAGLPPEPPKGAAA</sequence>
<feature type="compositionally biased region" description="Basic and acidic residues" evidence="4">
    <location>
        <begin position="609"/>
        <end position="621"/>
    </location>
</feature>
<keyword evidence="1" id="KW-0472">Membrane</keyword>
<evidence type="ECO:0000313" key="6">
    <source>
        <dbReference type="EMBL" id="OZI37341.1"/>
    </source>
</evidence>
<keyword evidence="3 6" id="KW-0067">ATP-binding</keyword>
<evidence type="ECO:0000256" key="2">
    <source>
        <dbReference type="ARBA" id="ARBA00022741"/>
    </source>
</evidence>